<accession>A0A371RFS3</accession>
<sequence length="243" mass="27504">MKKAFSVTVRQSLLAEMNRDDRAAREEALVLQNERLKKKELEAEAAESEAEANFVRELVIKEALDPARLAKLSTRIDTHQELLIIALLENQTALDQAQDKIDLMLEEAYVLEDGRRVFKTRDGSQIYDEHGREVEMDTDLIDNSSPHWDVFSESVEIKNNLQEEREALLEYQQKLDEAEVAIENGTLTSDDLDELDALMEDAPAPVQMHLTEREGQCTNAINAIDNSSSTDILTHESNILAPN</sequence>
<dbReference type="RefSeq" id="WP_116390908.1">
    <property type="nucleotide sequence ID" value="NZ_QUQO01000001.1"/>
</dbReference>
<protein>
    <submittedName>
        <fullName evidence="2">Uncharacterized protein</fullName>
    </submittedName>
</protein>
<dbReference type="EMBL" id="QUQO01000001">
    <property type="protein sequence ID" value="RFB04280.1"/>
    <property type="molecule type" value="Genomic_DNA"/>
</dbReference>
<comment type="caution">
    <text evidence="2">The sequence shown here is derived from an EMBL/GenBank/DDBJ whole genome shotgun (WGS) entry which is preliminary data.</text>
</comment>
<organism evidence="2 3">
    <name type="scientific">Parvularcula marina</name>
    <dbReference type="NCBI Taxonomy" id="2292771"/>
    <lineage>
        <taxon>Bacteria</taxon>
        <taxon>Pseudomonadati</taxon>
        <taxon>Pseudomonadota</taxon>
        <taxon>Alphaproteobacteria</taxon>
        <taxon>Parvularculales</taxon>
        <taxon>Parvularculaceae</taxon>
        <taxon>Parvularcula</taxon>
    </lineage>
</organism>
<dbReference type="OrthoDB" id="7879560at2"/>
<evidence type="ECO:0000313" key="3">
    <source>
        <dbReference type="Proteomes" id="UP000264589"/>
    </source>
</evidence>
<keyword evidence="3" id="KW-1185">Reference proteome</keyword>
<feature type="coiled-coil region" evidence="1">
    <location>
        <begin position="154"/>
        <end position="181"/>
    </location>
</feature>
<gene>
    <name evidence="2" type="ORF">DX908_02655</name>
</gene>
<name>A0A371RFS3_9PROT</name>
<reference evidence="2 3" key="1">
    <citation type="submission" date="2018-08" db="EMBL/GenBank/DDBJ databases">
        <title>Parvularcula sp. SM1705, isolated from surface water of the South Sea China.</title>
        <authorList>
            <person name="Sun L."/>
        </authorList>
    </citation>
    <scope>NUCLEOTIDE SEQUENCE [LARGE SCALE GENOMIC DNA]</scope>
    <source>
        <strain evidence="2 3">SM1705</strain>
    </source>
</reference>
<feature type="coiled-coil region" evidence="1">
    <location>
        <begin position="14"/>
        <end position="58"/>
    </location>
</feature>
<dbReference type="InParanoid" id="A0A371RFS3"/>
<keyword evidence="1" id="KW-0175">Coiled coil</keyword>
<dbReference type="Proteomes" id="UP000264589">
    <property type="component" value="Unassembled WGS sequence"/>
</dbReference>
<evidence type="ECO:0000256" key="1">
    <source>
        <dbReference type="SAM" id="Coils"/>
    </source>
</evidence>
<proteinExistence type="predicted"/>
<evidence type="ECO:0000313" key="2">
    <source>
        <dbReference type="EMBL" id="RFB04280.1"/>
    </source>
</evidence>
<dbReference type="AlphaFoldDB" id="A0A371RFS3"/>